<dbReference type="EMBL" id="JACGCM010002352">
    <property type="protein sequence ID" value="KAF6140717.1"/>
    <property type="molecule type" value="Genomic_DNA"/>
</dbReference>
<comment type="caution">
    <text evidence="1">The sequence shown here is derived from an EMBL/GenBank/DDBJ whole genome shotgun (WGS) entry which is preliminary data.</text>
</comment>
<organism evidence="1 2">
    <name type="scientific">Kingdonia uniflora</name>
    <dbReference type="NCBI Taxonomy" id="39325"/>
    <lineage>
        <taxon>Eukaryota</taxon>
        <taxon>Viridiplantae</taxon>
        <taxon>Streptophyta</taxon>
        <taxon>Embryophyta</taxon>
        <taxon>Tracheophyta</taxon>
        <taxon>Spermatophyta</taxon>
        <taxon>Magnoliopsida</taxon>
        <taxon>Ranunculales</taxon>
        <taxon>Circaeasteraceae</taxon>
        <taxon>Kingdonia</taxon>
    </lineage>
</organism>
<name>A0A7J7LDL4_9MAGN</name>
<evidence type="ECO:0000313" key="2">
    <source>
        <dbReference type="Proteomes" id="UP000541444"/>
    </source>
</evidence>
<dbReference type="Proteomes" id="UP000541444">
    <property type="component" value="Unassembled WGS sequence"/>
</dbReference>
<accession>A0A7J7LDL4</accession>
<reference evidence="1 2" key="1">
    <citation type="journal article" date="2020" name="IScience">
        <title>Genome Sequencing of the Endangered Kingdonia uniflora (Circaeasteraceae, Ranunculales) Reveals Potential Mechanisms of Evolutionary Specialization.</title>
        <authorList>
            <person name="Sun Y."/>
            <person name="Deng T."/>
            <person name="Zhang A."/>
            <person name="Moore M.J."/>
            <person name="Landis J.B."/>
            <person name="Lin N."/>
            <person name="Zhang H."/>
            <person name="Zhang X."/>
            <person name="Huang J."/>
            <person name="Zhang X."/>
            <person name="Sun H."/>
            <person name="Wang H."/>
        </authorList>
    </citation>
    <scope>NUCLEOTIDE SEQUENCE [LARGE SCALE GENOMIC DNA]</scope>
    <source>
        <strain evidence="1">TB1705</strain>
        <tissue evidence="1">Leaf</tissue>
    </source>
</reference>
<dbReference type="PANTHER" id="PTHR33983:SF1">
    <property type="entry name" value="OS07G0185900 PROTEIN"/>
    <property type="match status" value="1"/>
</dbReference>
<dbReference type="AlphaFoldDB" id="A0A7J7LDL4"/>
<keyword evidence="2" id="KW-1185">Reference proteome</keyword>
<dbReference type="PANTHER" id="PTHR33983">
    <property type="entry name" value="OS07G0185900 PROTEIN"/>
    <property type="match status" value="1"/>
</dbReference>
<gene>
    <name evidence="1" type="ORF">GIB67_035144</name>
</gene>
<evidence type="ECO:0000313" key="1">
    <source>
        <dbReference type="EMBL" id="KAF6140717.1"/>
    </source>
</evidence>
<proteinExistence type="predicted"/>
<sequence>MGKYVEMFDLGARIVARFQSHCPQTARAYYHPPSQHHGDMSTKTTTSMGFVSAAAFDDTTRDFRLYSLVSDFSSPDMKY</sequence>
<protein>
    <submittedName>
        <fullName evidence="1">Uncharacterized protein</fullName>
    </submittedName>
</protein>
<dbReference type="OrthoDB" id="747111at2759"/>